<reference evidence="1 2" key="1">
    <citation type="journal article" date="2014" name="Genome Biol. Evol.">
        <title>The genome of the myxosporean Thelohanellus kitauei shows adaptations to nutrient acquisition within its fish host.</title>
        <authorList>
            <person name="Yang Y."/>
            <person name="Xiong J."/>
            <person name="Zhou Z."/>
            <person name="Huo F."/>
            <person name="Miao W."/>
            <person name="Ran C."/>
            <person name="Liu Y."/>
            <person name="Zhang J."/>
            <person name="Feng J."/>
            <person name="Wang M."/>
            <person name="Wang M."/>
            <person name="Wang L."/>
            <person name="Yao B."/>
        </authorList>
    </citation>
    <scope>NUCLEOTIDE SEQUENCE [LARGE SCALE GENOMIC DNA]</scope>
    <source>
        <strain evidence="1">Wuqing</strain>
    </source>
</reference>
<proteinExistence type="predicted"/>
<name>A0A0C2MRJ3_THEKT</name>
<protein>
    <submittedName>
        <fullName evidence="1">Uncharacterized protein</fullName>
    </submittedName>
</protein>
<dbReference type="AlphaFoldDB" id="A0A0C2MRJ3"/>
<gene>
    <name evidence="1" type="ORF">RF11_00112</name>
</gene>
<organism evidence="1 2">
    <name type="scientific">Thelohanellus kitauei</name>
    <name type="common">Myxosporean</name>
    <dbReference type="NCBI Taxonomy" id="669202"/>
    <lineage>
        <taxon>Eukaryota</taxon>
        <taxon>Metazoa</taxon>
        <taxon>Cnidaria</taxon>
        <taxon>Myxozoa</taxon>
        <taxon>Myxosporea</taxon>
        <taxon>Bivalvulida</taxon>
        <taxon>Platysporina</taxon>
        <taxon>Myxobolidae</taxon>
        <taxon>Thelohanellus</taxon>
    </lineage>
</organism>
<evidence type="ECO:0000313" key="1">
    <source>
        <dbReference type="EMBL" id="KII64372.1"/>
    </source>
</evidence>
<keyword evidence="2" id="KW-1185">Reference proteome</keyword>
<dbReference type="Proteomes" id="UP000031668">
    <property type="component" value="Unassembled WGS sequence"/>
</dbReference>
<dbReference type="EMBL" id="JWZT01004322">
    <property type="protein sequence ID" value="KII64372.1"/>
    <property type="molecule type" value="Genomic_DNA"/>
</dbReference>
<accession>A0A0C2MRJ3</accession>
<comment type="caution">
    <text evidence="1">The sequence shown here is derived from an EMBL/GenBank/DDBJ whole genome shotgun (WGS) entry which is preliminary data.</text>
</comment>
<evidence type="ECO:0000313" key="2">
    <source>
        <dbReference type="Proteomes" id="UP000031668"/>
    </source>
</evidence>
<sequence length="386" mass="44230">MTAEVADVIQCANERGNRLLGLPRRKSTGASSARDSLASLYMPRGECSRAVLELYGTNIFITAEEYLMLAAWILTTVTTTGVKSELAELRALRGAVAMVKFSLLENALDSVDIGLEYFSKAMKGHDRKDYKQCLLNLFQAAELLLKAVVSRQGARIIFNPTSLRKHCKNPDHPTESELHRCQSINIERLCELLVQHHPREFSDEAFQIMKAVAQMRNNIQHFAIVAEPQYLSLQLQKLYQQVLRPAFIIIQTDEADDSWNSDLRQEIIDYERQFLDIIVHEEYTLALCPVCESFSHFILYEGESYPIRTHCICCGFGLNDLQTWDFQQCPECGTPSVIYLPQHRAGVCLWYKCEYSKMEGFVPMEPCKCGEYRMEEHCRNCDPEEE</sequence>